<dbReference type="NCBIfam" id="TIGR03634">
    <property type="entry name" value="arc_protsome_B"/>
    <property type="match status" value="1"/>
</dbReference>
<dbReference type="InterPro" id="IPR029055">
    <property type="entry name" value="Ntn_hydrolases_N"/>
</dbReference>
<dbReference type="SUPFAM" id="SSF56235">
    <property type="entry name" value="N-terminal nucleophile aminohydrolases (Ntn hydrolases)"/>
    <property type="match status" value="1"/>
</dbReference>
<dbReference type="KEGG" id="hrr:HZS55_08590"/>
<dbReference type="EMBL" id="CP058910">
    <property type="protein sequence ID" value="QLH77345.1"/>
    <property type="molecule type" value="Genomic_DNA"/>
</dbReference>
<evidence type="ECO:0000256" key="3">
    <source>
        <dbReference type="ARBA" id="ARBA00022670"/>
    </source>
</evidence>
<keyword evidence="7 9" id="KW-0647">Proteasome</keyword>
<dbReference type="InterPro" id="IPR000243">
    <property type="entry name" value="Pept_T1A_subB"/>
</dbReference>
<evidence type="ECO:0000256" key="8">
    <source>
        <dbReference type="ARBA" id="ARBA00023145"/>
    </source>
</evidence>
<protein>
    <recommendedName>
        <fullName evidence="9">Proteasome subunit beta</fullName>
        <ecNumber evidence="9">3.4.25.1</ecNumber>
    </recommendedName>
    <alternativeName>
        <fullName evidence="9">20S proteasome beta subunit</fullName>
    </alternativeName>
    <alternativeName>
        <fullName evidence="9">Proteasome core protein PsmB</fullName>
    </alternativeName>
</protein>
<keyword evidence="5 9" id="KW-0378">Hydrolase</keyword>
<comment type="similarity">
    <text evidence="9">Belongs to the peptidase T1B family.</text>
</comment>
<feature type="region of interest" description="Disordered" evidence="11">
    <location>
        <begin position="1"/>
        <end position="52"/>
    </location>
</feature>
<comment type="function">
    <text evidence="9">Component of the proteasome core, a large protease complex with broad specificity involved in protein degradation.</text>
</comment>
<dbReference type="PANTHER" id="PTHR32194">
    <property type="entry name" value="METALLOPROTEASE TLDD"/>
    <property type="match status" value="1"/>
</dbReference>
<keyword evidence="3 9" id="KW-0645">Protease</keyword>
<evidence type="ECO:0000256" key="9">
    <source>
        <dbReference type="HAMAP-Rule" id="MF_02113"/>
    </source>
</evidence>
<evidence type="ECO:0000256" key="6">
    <source>
        <dbReference type="ARBA" id="ARBA00022813"/>
    </source>
</evidence>
<evidence type="ECO:0000256" key="7">
    <source>
        <dbReference type="ARBA" id="ARBA00022942"/>
    </source>
</evidence>
<evidence type="ECO:0000256" key="1">
    <source>
        <dbReference type="ARBA" id="ARBA00001198"/>
    </source>
</evidence>
<keyword evidence="2 9" id="KW-0963">Cytoplasm</keyword>
<dbReference type="Pfam" id="PF00227">
    <property type="entry name" value="Proteasome"/>
    <property type="match status" value="1"/>
</dbReference>
<comment type="subcellular location">
    <subcellularLocation>
        <location evidence="9">Cytoplasm</location>
    </subcellularLocation>
</comment>
<dbReference type="AlphaFoldDB" id="A0A7D5P4I1"/>
<keyword evidence="13" id="KW-1185">Reference proteome</keyword>
<name>A0A7D5P4I1_9EURY</name>
<keyword evidence="8 9" id="KW-0865">Zymogen</keyword>
<dbReference type="GO" id="GO:0005737">
    <property type="term" value="C:cytoplasm"/>
    <property type="evidence" value="ECO:0007669"/>
    <property type="project" value="UniProtKB-SubCell"/>
</dbReference>
<dbReference type="PANTHER" id="PTHR32194:SF0">
    <property type="entry name" value="ATP-DEPENDENT PROTEASE SUBUNIT HSLV"/>
    <property type="match status" value="1"/>
</dbReference>
<evidence type="ECO:0000256" key="2">
    <source>
        <dbReference type="ARBA" id="ARBA00022490"/>
    </source>
</evidence>
<dbReference type="InterPro" id="IPR001353">
    <property type="entry name" value="Proteasome_sua/b"/>
</dbReference>
<reference evidence="12 13" key="1">
    <citation type="submission" date="2020-07" db="EMBL/GenBank/DDBJ databases">
        <title>Halosimplex pelagicum sp. nov. and Halosimplex rubrum sp. nov., isolated from salted brown alga Laminaria, and emended description of the genus Halosimplex.</title>
        <authorList>
            <person name="Cui H."/>
        </authorList>
    </citation>
    <scope>NUCLEOTIDE SEQUENCE [LARGE SCALE GENOMIC DNA]</scope>
    <source>
        <strain evidence="12 13">R27</strain>
    </source>
</reference>
<comment type="activity regulation">
    <text evidence="9">The formation of the proteasomal ATPase PAN-20S proteasome complex, via the docking of the C-termini of PAN into the intersubunit pockets in the alpha-rings, triggers opening of the gate for substrate entry. Interconversion between the open-gate and close-gate conformations leads to a dynamic regulation of the 20S proteasome proteolysis activity.</text>
</comment>
<feature type="propeptide" id="PRO_5028548010" description="Removed in mature form; by autocatalysis" evidence="9">
    <location>
        <begin position="1"/>
        <end position="50"/>
    </location>
</feature>
<feature type="active site" description="Nucleophile" evidence="9 10">
    <location>
        <position position="51"/>
    </location>
</feature>
<dbReference type="RefSeq" id="WP_179911274.1">
    <property type="nucleotide sequence ID" value="NZ_CP058910.1"/>
</dbReference>
<accession>A0A7D5P4I1</accession>
<comment type="subunit">
    <text evidence="9">The 20S proteasome core is composed of 14 alpha and 14 beta subunits that assemble into four stacked heptameric rings, resulting in a barrel-shaped structure. The two inner rings, each composed of seven catalytic beta subunits, are sandwiched by two outer rings, each composed of seven alpha subunits. The catalytic chamber with the active sites is on the inside of the barrel. Has a gated structure, the ends of the cylinder being occluded by the N-termini of the alpha-subunits. Is capped at one or both ends by the proteasome regulatory ATPase, PAN.</text>
</comment>
<dbReference type="EC" id="3.4.25.1" evidence="9"/>
<organism evidence="12 13">
    <name type="scientific">Halosimplex rubrum</name>
    <dbReference type="NCBI Taxonomy" id="869889"/>
    <lineage>
        <taxon>Archaea</taxon>
        <taxon>Methanobacteriati</taxon>
        <taxon>Methanobacteriota</taxon>
        <taxon>Stenosarchaea group</taxon>
        <taxon>Halobacteria</taxon>
        <taxon>Halobacteriales</taxon>
        <taxon>Haloarculaceae</taxon>
        <taxon>Halosimplex</taxon>
    </lineage>
</organism>
<evidence type="ECO:0000256" key="4">
    <source>
        <dbReference type="ARBA" id="ARBA00022698"/>
    </source>
</evidence>
<dbReference type="GO" id="GO:0004298">
    <property type="term" value="F:threonine-type endopeptidase activity"/>
    <property type="evidence" value="ECO:0007669"/>
    <property type="project" value="UniProtKB-UniRule"/>
</dbReference>
<dbReference type="InterPro" id="IPR019983">
    <property type="entry name" value="Pept_T1A_Psome_bsu_arc"/>
</dbReference>
<dbReference type="PRINTS" id="PR00141">
    <property type="entry name" value="PROTEASOME"/>
</dbReference>
<evidence type="ECO:0000313" key="13">
    <source>
        <dbReference type="Proteomes" id="UP000509667"/>
    </source>
</evidence>
<keyword evidence="4 9" id="KW-0888">Threonine protease</keyword>
<evidence type="ECO:0000313" key="12">
    <source>
        <dbReference type="EMBL" id="QLH77345.1"/>
    </source>
</evidence>
<evidence type="ECO:0000256" key="10">
    <source>
        <dbReference type="PIRSR" id="PIRSR600243-1"/>
    </source>
</evidence>
<dbReference type="GeneID" id="56077915"/>
<feature type="chain" id="PRO_5028548011" description="Proteasome subunit beta" evidence="9">
    <location>
        <begin position="51"/>
        <end position="247"/>
    </location>
</feature>
<dbReference type="OrthoDB" id="6330at2157"/>
<dbReference type="HAMAP" id="MF_02113_A">
    <property type="entry name" value="Proteasome_B_A"/>
    <property type="match status" value="1"/>
</dbReference>
<dbReference type="InterPro" id="IPR023333">
    <property type="entry name" value="Proteasome_suB-type"/>
</dbReference>
<sequence length="247" mass="25267">MSRFTDPLTGADAVGDPTAPELADGFDGEFGSGDAGDAQARDEGAVNKTGTTTVGITAEDGVVVATDRRASLGGRFVSNKSVQKVEQIHPTGVLTLVGSVGGAQSFIRTLRSEADLYEVRKGESISISALATLAGNFARGGPWFAINPILAGVDEEGSHVYSIDPAGGVMADDYTVTGSGMQLAYGTIEGQYDEGMSMADARDLAVRAVEAASERDTGSGNGVYVAEVTGDGVDIEGFDDTDAALAE</sequence>
<keyword evidence="6 9" id="KW-0068">Autocatalytic cleavage</keyword>
<evidence type="ECO:0000256" key="5">
    <source>
        <dbReference type="ARBA" id="ARBA00022801"/>
    </source>
</evidence>
<dbReference type="GO" id="GO:0019774">
    <property type="term" value="C:proteasome core complex, beta-subunit complex"/>
    <property type="evidence" value="ECO:0007669"/>
    <property type="project" value="UniProtKB-UniRule"/>
</dbReference>
<dbReference type="GO" id="GO:0010498">
    <property type="term" value="P:proteasomal protein catabolic process"/>
    <property type="evidence" value="ECO:0007669"/>
    <property type="project" value="UniProtKB-UniRule"/>
</dbReference>
<dbReference type="Gene3D" id="3.60.20.10">
    <property type="entry name" value="Glutamine Phosphoribosylpyrophosphate, subunit 1, domain 1"/>
    <property type="match status" value="1"/>
</dbReference>
<evidence type="ECO:0000256" key="11">
    <source>
        <dbReference type="SAM" id="MobiDB-lite"/>
    </source>
</evidence>
<gene>
    <name evidence="9 12" type="primary">psmB</name>
    <name evidence="12" type="ORF">HZS55_08590</name>
</gene>
<comment type="catalytic activity">
    <reaction evidence="1 9">
        <text>Cleavage of peptide bonds with very broad specificity.</text>
        <dbReference type="EC" id="3.4.25.1"/>
    </reaction>
</comment>
<dbReference type="PROSITE" id="PS51476">
    <property type="entry name" value="PROTEASOME_BETA_2"/>
    <property type="match status" value="1"/>
</dbReference>
<dbReference type="Proteomes" id="UP000509667">
    <property type="component" value="Chromosome"/>
</dbReference>
<proteinExistence type="inferred from homology"/>